<evidence type="ECO:0000313" key="2">
    <source>
        <dbReference type="EMBL" id="MDJ1178497.1"/>
    </source>
</evidence>
<dbReference type="EMBL" id="JAQPOK010000052">
    <property type="protein sequence ID" value="MDJ1178497.1"/>
    <property type="molecule type" value="Genomic_DNA"/>
</dbReference>
<dbReference type="InterPro" id="IPR041049">
    <property type="entry name" value="DUF5615"/>
</dbReference>
<feature type="domain" description="DUF5615" evidence="1">
    <location>
        <begin position="1"/>
        <end position="110"/>
    </location>
</feature>
<accession>A0ABT7BH30</accession>
<organism evidence="2 3">
    <name type="scientific">Roseofilum halophilum BLCC-M91</name>
    <dbReference type="NCBI Taxonomy" id="3022259"/>
    <lineage>
        <taxon>Bacteria</taxon>
        <taxon>Bacillati</taxon>
        <taxon>Cyanobacteriota</taxon>
        <taxon>Cyanophyceae</taxon>
        <taxon>Desertifilales</taxon>
        <taxon>Desertifilaceae</taxon>
        <taxon>Roseofilum</taxon>
        <taxon>Roseofilum halophilum</taxon>
    </lineage>
</organism>
<evidence type="ECO:0000313" key="3">
    <source>
        <dbReference type="Proteomes" id="UP001231370"/>
    </source>
</evidence>
<keyword evidence="3" id="KW-1185">Reference proteome</keyword>
<name>A0ABT7BH30_9CYAN</name>
<dbReference type="Pfam" id="PF18480">
    <property type="entry name" value="DUF5615"/>
    <property type="match status" value="1"/>
</dbReference>
<reference evidence="2 3" key="1">
    <citation type="submission" date="2023-01" db="EMBL/GenBank/DDBJ databases">
        <title>Novel diversity within Roseofilum (Cyanobacteria; Desertifilaceae) from marine benthic mats with descriptions of four novel species.</title>
        <authorList>
            <person name="Wang Y."/>
            <person name="Berthold D.E."/>
            <person name="Hu J."/>
            <person name="Lefler F.W."/>
            <person name="Laughinghouse H.D. IV."/>
        </authorList>
    </citation>
    <scope>NUCLEOTIDE SEQUENCE [LARGE SCALE GENOMIC DNA]</scope>
    <source>
        <strain evidence="2 3">BLCC-M91</strain>
    </source>
</reference>
<gene>
    <name evidence="2" type="ORF">PJF56_06440</name>
</gene>
<sequence length="121" mass="13772">MKIVIDMNLSPDWIDVFVKYEIEAIHWSSVGNPNATDREIMQWASDQGYIVFTHDLDFGALLAITQDNKPSVIQVRTQNVLPIHLENIVIQAIEKSRDLLQSGALVTINESKLRIRILPFS</sequence>
<proteinExistence type="predicted"/>
<dbReference type="Proteomes" id="UP001231370">
    <property type="component" value="Unassembled WGS sequence"/>
</dbReference>
<dbReference type="RefSeq" id="WP_283761812.1">
    <property type="nucleotide sequence ID" value="NZ_JAQPOK010000052.1"/>
</dbReference>
<protein>
    <submittedName>
        <fullName evidence="2">DUF5615 family PIN-like protein</fullName>
    </submittedName>
</protein>
<evidence type="ECO:0000259" key="1">
    <source>
        <dbReference type="Pfam" id="PF18480"/>
    </source>
</evidence>
<comment type="caution">
    <text evidence="2">The sequence shown here is derived from an EMBL/GenBank/DDBJ whole genome shotgun (WGS) entry which is preliminary data.</text>
</comment>